<dbReference type="SMART" id="SM00314">
    <property type="entry name" value="RA"/>
    <property type="match status" value="1"/>
</dbReference>
<proteinExistence type="predicted"/>
<dbReference type="InterPro" id="IPR029071">
    <property type="entry name" value="Ubiquitin-like_domsf"/>
</dbReference>
<feature type="compositionally biased region" description="Polar residues" evidence="1">
    <location>
        <begin position="405"/>
        <end position="415"/>
    </location>
</feature>
<dbReference type="InterPro" id="IPR000159">
    <property type="entry name" value="RA_dom"/>
</dbReference>
<dbReference type="PANTHER" id="PTHR15286">
    <property type="entry name" value="RAS-ASSOCIATING DOMAIN CONTAINING PROTEIN"/>
    <property type="match status" value="1"/>
</dbReference>
<evidence type="ECO:0000259" key="2">
    <source>
        <dbReference type="PROSITE" id="PS50200"/>
    </source>
</evidence>
<dbReference type="PANTHER" id="PTHR15286:SF10">
    <property type="entry name" value="RAS ASSOCIATION DOMAIN-CONTAINING PROTEIN 9"/>
    <property type="match status" value="1"/>
</dbReference>
<dbReference type="SUPFAM" id="SSF54236">
    <property type="entry name" value="Ubiquitin-like"/>
    <property type="match status" value="1"/>
</dbReference>
<protein>
    <recommendedName>
        <fullName evidence="2">Ras-associating domain-containing protein</fullName>
    </recommendedName>
</protein>
<dbReference type="Gene3D" id="3.10.20.90">
    <property type="entry name" value="Phosphatidylinositol 3-kinase Catalytic Subunit, Chain A, domain 1"/>
    <property type="match status" value="1"/>
</dbReference>
<evidence type="ECO:0000313" key="3">
    <source>
        <dbReference type="EMBL" id="KAL2094163.1"/>
    </source>
</evidence>
<dbReference type="AlphaFoldDB" id="A0ABD1K4V7"/>
<feature type="compositionally biased region" description="Polar residues" evidence="1">
    <location>
        <begin position="440"/>
        <end position="456"/>
    </location>
</feature>
<comment type="caution">
    <text evidence="3">The sequence shown here is derived from an EMBL/GenBank/DDBJ whole genome shotgun (WGS) entry which is preliminary data.</text>
</comment>
<dbReference type="InterPro" id="IPR033593">
    <property type="entry name" value="N-RASSF"/>
</dbReference>
<reference evidence="3 4" key="1">
    <citation type="submission" date="2024-09" db="EMBL/GenBank/DDBJ databases">
        <title>A chromosome-level genome assembly of Gray's grenadier anchovy, Coilia grayii.</title>
        <authorList>
            <person name="Fu Z."/>
        </authorList>
    </citation>
    <scope>NUCLEOTIDE SEQUENCE [LARGE SCALE GENOMIC DNA]</scope>
    <source>
        <strain evidence="3">G4</strain>
        <tissue evidence="3">Muscle</tissue>
    </source>
</reference>
<keyword evidence="4" id="KW-1185">Reference proteome</keyword>
<dbReference type="Pfam" id="PF00788">
    <property type="entry name" value="RA"/>
    <property type="match status" value="1"/>
</dbReference>
<accession>A0ABD1K4V7</accession>
<feature type="region of interest" description="Disordered" evidence="1">
    <location>
        <begin position="393"/>
        <end position="466"/>
    </location>
</feature>
<feature type="domain" description="Ras-associating" evidence="2">
    <location>
        <begin position="24"/>
        <end position="118"/>
    </location>
</feature>
<evidence type="ECO:0000313" key="4">
    <source>
        <dbReference type="Proteomes" id="UP001591681"/>
    </source>
</evidence>
<organism evidence="3 4">
    <name type="scientific">Coilia grayii</name>
    <name type="common">Gray's grenadier anchovy</name>
    <dbReference type="NCBI Taxonomy" id="363190"/>
    <lineage>
        <taxon>Eukaryota</taxon>
        <taxon>Metazoa</taxon>
        <taxon>Chordata</taxon>
        <taxon>Craniata</taxon>
        <taxon>Vertebrata</taxon>
        <taxon>Euteleostomi</taxon>
        <taxon>Actinopterygii</taxon>
        <taxon>Neopterygii</taxon>
        <taxon>Teleostei</taxon>
        <taxon>Clupei</taxon>
        <taxon>Clupeiformes</taxon>
        <taxon>Clupeoidei</taxon>
        <taxon>Engraulidae</taxon>
        <taxon>Coilinae</taxon>
        <taxon>Coilia</taxon>
    </lineage>
</organism>
<sequence length="466" mass="51215">MAPFGRNFLKARLKSRSKEAEEPPGKEIQVSVCREEKVVCGVTKHTTCADVVQALLEDHKTLPEGRRLLHGEPKEFCLLERWRGFERALPPLTRILRLWNAWGEEKPSVQFVLVKTSECALPAKAGKRASRSRSAAAGGRARRWEQCPAQYAKTLPADLQKRLVKKAFRKLERIQRRGESPAAATPTRQEAAKEVDGMVQLIISQDHTIRQQLQCMRDLDLQIEQAERMMGLEGAAVGAEARAASSGDSSRLSLMDSCEGQLLCEEQLHGYLHTNDGVEQLEDQLRRHQELILELTQDINAELQSCDWLPGDDGARGAAPAASAEAAAPLDVGLDAPELKTLREELELSMQAALSLYAQTQELQRELQCHDNTLLSKSQECHLLAAQLSALQLGEGSPRPGPSPLKSQAKCSSVEQKGLGAQEPKLRQGLTAEAADTDSDTGISSTHSQDSLSPTVNRRPPLDTDV</sequence>
<dbReference type="PROSITE" id="PS50200">
    <property type="entry name" value="RA"/>
    <property type="match status" value="1"/>
</dbReference>
<evidence type="ECO:0000256" key="1">
    <source>
        <dbReference type="SAM" id="MobiDB-lite"/>
    </source>
</evidence>
<gene>
    <name evidence="3" type="ORF">ACEWY4_011475</name>
</gene>
<dbReference type="Proteomes" id="UP001591681">
    <property type="component" value="Unassembled WGS sequence"/>
</dbReference>
<name>A0ABD1K4V7_9TELE</name>
<dbReference type="EMBL" id="JBHFQA010000009">
    <property type="protein sequence ID" value="KAL2094163.1"/>
    <property type="molecule type" value="Genomic_DNA"/>
</dbReference>